<evidence type="ECO:0000256" key="2">
    <source>
        <dbReference type="SAM" id="MobiDB-lite"/>
    </source>
</evidence>
<dbReference type="OrthoDB" id="419317at2759"/>
<feature type="region of interest" description="Disordered" evidence="2">
    <location>
        <begin position="82"/>
        <end position="122"/>
    </location>
</feature>
<dbReference type="InterPro" id="IPR000626">
    <property type="entry name" value="Ubiquitin-like_dom"/>
</dbReference>
<dbReference type="PRINTS" id="PR01839">
    <property type="entry name" value="RAD23PROTEIN"/>
</dbReference>
<dbReference type="InterPro" id="IPR009060">
    <property type="entry name" value="UBA-like_sf"/>
</dbReference>
<reference evidence="6" key="2">
    <citation type="submission" date="2024-04" db="EMBL/GenBank/DDBJ databases">
        <authorList>
            <person name="Chen Y."/>
            <person name="Shah S."/>
            <person name="Dougan E. K."/>
            <person name="Thang M."/>
            <person name="Chan C."/>
        </authorList>
    </citation>
    <scope>NUCLEOTIDE SEQUENCE [LARGE SCALE GENOMIC DNA]</scope>
</reference>
<dbReference type="GO" id="GO:0043130">
    <property type="term" value="F:ubiquitin binding"/>
    <property type="evidence" value="ECO:0007669"/>
    <property type="project" value="UniProtKB-UniRule"/>
</dbReference>
<dbReference type="CDD" id="cd01805">
    <property type="entry name" value="Ubl_Rad23"/>
    <property type="match status" value="1"/>
</dbReference>
<comment type="similarity">
    <text evidence="1">Belongs to the RAD23 family.</text>
</comment>
<evidence type="ECO:0000259" key="3">
    <source>
        <dbReference type="PROSITE" id="PS50030"/>
    </source>
</evidence>
<dbReference type="Gene3D" id="3.10.20.90">
    <property type="entry name" value="Phosphatidylinositol 3-kinase Catalytic Subunit, Chain A, domain 1"/>
    <property type="match status" value="1"/>
</dbReference>
<dbReference type="InterPro" id="IPR015940">
    <property type="entry name" value="UBA"/>
</dbReference>
<dbReference type="GO" id="GO:0005654">
    <property type="term" value="C:nucleoplasm"/>
    <property type="evidence" value="ECO:0007669"/>
    <property type="project" value="TreeGrafter"/>
</dbReference>
<dbReference type="PROSITE" id="PS50030">
    <property type="entry name" value="UBA"/>
    <property type="match status" value="2"/>
</dbReference>
<evidence type="ECO:0000313" key="5">
    <source>
        <dbReference type="EMBL" id="CAI3982712.1"/>
    </source>
</evidence>
<dbReference type="Pfam" id="PF00627">
    <property type="entry name" value="UBA"/>
    <property type="match status" value="1"/>
</dbReference>
<evidence type="ECO:0000259" key="4">
    <source>
        <dbReference type="PROSITE" id="PS50053"/>
    </source>
</evidence>
<keyword evidence="1" id="KW-0227">DNA damage</keyword>
<feature type="compositionally biased region" description="Low complexity" evidence="2">
    <location>
        <begin position="192"/>
        <end position="206"/>
    </location>
</feature>
<dbReference type="Gene3D" id="1.10.8.10">
    <property type="entry name" value="DNA helicase RuvA subunit, C-terminal domain"/>
    <property type="match status" value="2"/>
</dbReference>
<dbReference type="SMART" id="SM00165">
    <property type="entry name" value="UBA"/>
    <property type="match status" value="2"/>
</dbReference>
<protein>
    <recommendedName>
        <fullName evidence="1">UV excision repair protein RAD23</fullName>
    </recommendedName>
</protein>
<organism evidence="5">
    <name type="scientific">Cladocopium goreaui</name>
    <dbReference type="NCBI Taxonomy" id="2562237"/>
    <lineage>
        <taxon>Eukaryota</taxon>
        <taxon>Sar</taxon>
        <taxon>Alveolata</taxon>
        <taxon>Dinophyceae</taxon>
        <taxon>Suessiales</taxon>
        <taxon>Symbiodiniaceae</taxon>
        <taxon>Cladocopium</taxon>
    </lineage>
</organism>
<dbReference type="GO" id="GO:0003684">
    <property type="term" value="F:damaged DNA binding"/>
    <property type="evidence" value="ECO:0007669"/>
    <property type="project" value="UniProtKB-UniRule"/>
</dbReference>
<dbReference type="CDD" id="cd14281">
    <property type="entry name" value="UBA2_Rad23_like"/>
    <property type="match status" value="1"/>
</dbReference>
<dbReference type="InterPro" id="IPR029071">
    <property type="entry name" value="Ubiquitin-like_domsf"/>
</dbReference>
<dbReference type="SUPFAM" id="SSF46934">
    <property type="entry name" value="UBA-like"/>
    <property type="match status" value="2"/>
</dbReference>
<dbReference type="GO" id="GO:0070628">
    <property type="term" value="F:proteasome binding"/>
    <property type="evidence" value="ECO:0007669"/>
    <property type="project" value="TreeGrafter"/>
</dbReference>
<comment type="subcellular location">
    <subcellularLocation>
        <location evidence="1">Nucleus</location>
    </subcellularLocation>
    <subcellularLocation>
        <location evidence="1">Cytoplasm</location>
    </subcellularLocation>
</comment>
<keyword evidence="1" id="KW-0963">Cytoplasm</keyword>
<feature type="domain" description="Ubiquitin-like" evidence="4">
    <location>
        <begin position="1"/>
        <end position="77"/>
    </location>
</feature>
<dbReference type="PANTHER" id="PTHR10621:SF0">
    <property type="entry name" value="UV EXCISION REPAIR PROTEIN RAD23"/>
    <property type="match status" value="1"/>
</dbReference>
<dbReference type="Proteomes" id="UP001152797">
    <property type="component" value="Unassembled WGS sequence"/>
</dbReference>
<feature type="compositionally biased region" description="Acidic residues" evidence="2">
    <location>
        <begin position="207"/>
        <end position="219"/>
    </location>
</feature>
<keyword evidence="1" id="KW-0234">DNA repair</keyword>
<reference evidence="5" key="1">
    <citation type="submission" date="2022-10" db="EMBL/GenBank/DDBJ databases">
        <authorList>
            <person name="Chen Y."/>
            <person name="Dougan E. K."/>
            <person name="Chan C."/>
            <person name="Rhodes N."/>
            <person name="Thang M."/>
        </authorList>
    </citation>
    <scope>NUCLEOTIDE SEQUENCE</scope>
</reference>
<dbReference type="EMBL" id="CAMXCT030000738">
    <property type="protein sequence ID" value="CAL4770024.1"/>
    <property type="molecule type" value="Genomic_DNA"/>
</dbReference>
<feature type="domain" description="UBA" evidence="3">
    <location>
        <begin position="240"/>
        <end position="282"/>
    </location>
</feature>
<name>A0A9P1BZL8_9DINO</name>
<feature type="region of interest" description="Disordered" evidence="2">
    <location>
        <begin position="174"/>
        <end position="225"/>
    </location>
</feature>
<dbReference type="GO" id="GO:0006289">
    <property type="term" value="P:nucleotide-excision repair"/>
    <property type="evidence" value="ECO:0007669"/>
    <property type="project" value="UniProtKB-UniRule"/>
</dbReference>
<feature type="domain" description="UBA" evidence="3">
    <location>
        <begin position="136"/>
        <end position="176"/>
    </location>
</feature>
<dbReference type="PANTHER" id="PTHR10621">
    <property type="entry name" value="UV EXCISION REPAIR PROTEIN RAD23"/>
    <property type="match status" value="1"/>
</dbReference>
<dbReference type="EMBL" id="CAMXCT010000738">
    <property type="protein sequence ID" value="CAI3982712.1"/>
    <property type="molecule type" value="Genomic_DNA"/>
</dbReference>
<proteinExistence type="inferred from homology"/>
<comment type="caution">
    <text evidence="5">The sequence shown here is derived from an EMBL/GenBank/DDBJ whole genome shotgun (WGS) entry which is preliminary data.</text>
</comment>
<sequence>MKITVRPIKGESFFVEVPETDTIESLKQAIAAAKAEYPQSRQKLLHNGRVLDDGALVSTYGITEKEFVVVFLVKSEPKPCLDKTSSTEIQPVQPAVTPAEAPAANSSASGSRGPDLPDASTASTVPMAAAPAAATAEGEEAAAQLCEMGFERAKVMECLRAACNDRQKAAEYLLSGGPPRARSRSPRRAPEASESSQPPAQPAQPADDLEEEEEEEEQPDVLLPDEVQEQQRQQIRDMLQNPEHLNAINRLEALGFGRTEACTAYLVCDMKEEVAANYLFDMQGVNWNQKPKNKVDVAHSYLALETPRELCSQLTIAQAFKGPEKWLTCCACSSALLWPMVQWLKRR</sequence>
<dbReference type="GO" id="GO:0031593">
    <property type="term" value="F:polyubiquitin modification-dependent protein binding"/>
    <property type="evidence" value="ECO:0007669"/>
    <property type="project" value="UniProtKB-UniRule"/>
</dbReference>
<dbReference type="SUPFAM" id="SSF54236">
    <property type="entry name" value="Ubiquitin-like"/>
    <property type="match status" value="1"/>
</dbReference>
<keyword evidence="7" id="KW-1185">Reference proteome</keyword>
<comment type="function">
    <text evidence="1">Multiubiquitin chain receptor involved in modulation of proteasomal degradation. Involved in nucleotide excision repair.</text>
</comment>
<dbReference type="FunFam" id="1.10.8.10:FF:000003">
    <property type="entry name" value="UV excision repair protein RAD23 homolog"/>
    <property type="match status" value="1"/>
</dbReference>
<dbReference type="GO" id="GO:0043161">
    <property type="term" value="P:proteasome-mediated ubiquitin-dependent protein catabolic process"/>
    <property type="evidence" value="ECO:0007669"/>
    <property type="project" value="UniProtKB-UniRule"/>
</dbReference>
<dbReference type="Pfam" id="PF00240">
    <property type="entry name" value="ubiquitin"/>
    <property type="match status" value="1"/>
</dbReference>
<evidence type="ECO:0000313" key="7">
    <source>
        <dbReference type="Proteomes" id="UP001152797"/>
    </source>
</evidence>
<dbReference type="InterPro" id="IPR004806">
    <property type="entry name" value="Rad23"/>
</dbReference>
<dbReference type="AlphaFoldDB" id="A0A9P1BZL8"/>
<accession>A0A9P1BZL8</accession>
<gene>
    <name evidence="5" type="ORF">C1SCF055_LOCUS10379</name>
</gene>
<evidence type="ECO:0000313" key="6">
    <source>
        <dbReference type="EMBL" id="CAL1136087.1"/>
    </source>
</evidence>
<evidence type="ECO:0000256" key="1">
    <source>
        <dbReference type="RuleBase" id="RU367049"/>
    </source>
</evidence>
<dbReference type="SMART" id="SM00213">
    <property type="entry name" value="UBQ"/>
    <property type="match status" value="1"/>
</dbReference>
<feature type="compositionally biased region" description="Low complexity" evidence="2">
    <location>
        <begin position="99"/>
        <end position="111"/>
    </location>
</feature>
<keyword evidence="1" id="KW-0539">Nucleus</keyword>
<dbReference type="GO" id="GO:0005829">
    <property type="term" value="C:cytosol"/>
    <property type="evidence" value="ECO:0007669"/>
    <property type="project" value="TreeGrafter"/>
</dbReference>
<dbReference type="EMBL" id="CAMXCT020000738">
    <property type="protein sequence ID" value="CAL1136087.1"/>
    <property type="molecule type" value="Genomic_DNA"/>
</dbReference>
<dbReference type="PROSITE" id="PS50053">
    <property type="entry name" value="UBIQUITIN_2"/>
    <property type="match status" value="1"/>
</dbReference>